<comment type="caution">
    <text evidence="3">The sequence shown here is derived from an EMBL/GenBank/DDBJ whole genome shotgun (WGS) entry which is preliminary data.</text>
</comment>
<dbReference type="InterPro" id="IPR025558">
    <property type="entry name" value="DUF4283"/>
</dbReference>
<proteinExistence type="predicted"/>
<evidence type="ECO:0000256" key="1">
    <source>
        <dbReference type="SAM" id="MobiDB-lite"/>
    </source>
</evidence>
<feature type="domain" description="DUF4283" evidence="2">
    <location>
        <begin position="34"/>
        <end position="117"/>
    </location>
</feature>
<evidence type="ECO:0000259" key="2">
    <source>
        <dbReference type="Pfam" id="PF14111"/>
    </source>
</evidence>
<evidence type="ECO:0000313" key="4">
    <source>
        <dbReference type="Proteomes" id="UP001165190"/>
    </source>
</evidence>
<dbReference type="AlphaFoldDB" id="A0A9W7H9Z3"/>
<feature type="region of interest" description="Disordered" evidence="1">
    <location>
        <begin position="418"/>
        <end position="447"/>
    </location>
</feature>
<feature type="compositionally biased region" description="Basic residues" evidence="1">
    <location>
        <begin position="557"/>
        <end position="576"/>
    </location>
</feature>
<dbReference type="OrthoDB" id="1707487at2759"/>
<dbReference type="PANTHER" id="PTHR31286:SF178">
    <property type="entry name" value="DUF4283 DOMAIN-CONTAINING PROTEIN"/>
    <property type="match status" value="1"/>
</dbReference>
<feature type="compositionally biased region" description="Basic and acidic residues" evidence="1">
    <location>
        <begin position="422"/>
        <end position="447"/>
    </location>
</feature>
<dbReference type="Proteomes" id="UP001165190">
    <property type="component" value="Unassembled WGS sequence"/>
</dbReference>
<feature type="compositionally biased region" description="Basic and acidic residues" evidence="1">
    <location>
        <begin position="371"/>
        <end position="390"/>
    </location>
</feature>
<keyword evidence="4" id="KW-1185">Reference proteome</keyword>
<protein>
    <recommendedName>
        <fullName evidence="2">DUF4283 domain-containing protein</fullName>
    </recommendedName>
</protein>
<sequence>MAANLHAMMANLRFTEKEKAAVLESCPSDDVSMAADVKYGLVGKVITPRLINSNTFIRVFSSVMADENVEIVSLKPGIFLFKVPTETNLESLIKREPWLFDGEPIAMNIFQPALSLDEHRFDTMAWWIRVYDLPLEKMTMTIARKIGACFGDLDHVDCRQINGNLGEYFRVKVELNITQPLLRMVMLPNGDNGPRICPIQYEKLQKYCYYYGVLGHEVELCPKDVSKNETLPYGPWLSVLVETRMPRQRTRRGIVAAREIALPRVPSGPMLPAPSDVPSSSAIAPAVPAQEVGNVVLLDASGEGLTVGDLDALDIDLPALRDDLIKTAKIISELLGEDVIPLTEGEVAAPPNVTDLCANEGNGKAAQAEPSVKEGGGKDAHNEPSAKDVVGKAVQAEPSDVVPRPSMAKEIPYDAAKFKTARPSESRAEEGAAKAKPKAPIDRVDQGKMKAVSAEGLDKVVARSLAEDNLPIGQILRNREGSSKKGSYDSLVAERVAGDKHVHAVDTPEGAGQRTPGTFRRKSLPGRVEPNIAIVSEMAADEISHDAGRDREELVRKPKRKDRSKHRPSSHAKRSRSSADLSTTSDATVSINESAEAVGHPRPTN</sequence>
<dbReference type="InterPro" id="IPR040256">
    <property type="entry name" value="At4g02000-like"/>
</dbReference>
<feature type="region of interest" description="Disordered" evidence="1">
    <location>
        <begin position="539"/>
        <end position="605"/>
    </location>
</feature>
<dbReference type="PANTHER" id="PTHR31286">
    <property type="entry name" value="GLYCINE-RICH CELL WALL STRUCTURAL PROTEIN 1.8-LIKE"/>
    <property type="match status" value="1"/>
</dbReference>
<feature type="region of interest" description="Disordered" evidence="1">
    <location>
        <begin position="499"/>
        <end position="525"/>
    </location>
</feature>
<organism evidence="3 4">
    <name type="scientific">Hibiscus trionum</name>
    <name type="common">Flower of an hour</name>
    <dbReference type="NCBI Taxonomy" id="183268"/>
    <lineage>
        <taxon>Eukaryota</taxon>
        <taxon>Viridiplantae</taxon>
        <taxon>Streptophyta</taxon>
        <taxon>Embryophyta</taxon>
        <taxon>Tracheophyta</taxon>
        <taxon>Spermatophyta</taxon>
        <taxon>Magnoliopsida</taxon>
        <taxon>eudicotyledons</taxon>
        <taxon>Gunneridae</taxon>
        <taxon>Pentapetalae</taxon>
        <taxon>rosids</taxon>
        <taxon>malvids</taxon>
        <taxon>Malvales</taxon>
        <taxon>Malvaceae</taxon>
        <taxon>Malvoideae</taxon>
        <taxon>Hibiscus</taxon>
    </lineage>
</organism>
<name>A0A9W7H9Z3_HIBTR</name>
<dbReference type="Pfam" id="PF14111">
    <property type="entry name" value="DUF4283"/>
    <property type="match status" value="1"/>
</dbReference>
<evidence type="ECO:0000313" key="3">
    <source>
        <dbReference type="EMBL" id="GMI73061.1"/>
    </source>
</evidence>
<gene>
    <name evidence="3" type="ORF">HRI_000975400</name>
</gene>
<feature type="compositionally biased region" description="Basic and acidic residues" evidence="1">
    <location>
        <begin position="542"/>
        <end position="556"/>
    </location>
</feature>
<feature type="region of interest" description="Disordered" evidence="1">
    <location>
        <begin position="358"/>
        <end position="405"/>
    </location>
</feature>
<feature type="compositionally biased region" description="Low complexity" evidence="1">
    <location>
        <begin position="578"/>
        <end position="590"/>
    </location>
</feature>
<dbReference type="EMBL" id="BSYR01000010">
    <property type="protein sequence ID" value="GMI73061.1"/>
    <property type="molecule type" value="Genomic_DNA"/>
</dbReference>
<accession>A0A9W7H9Z3</accession>
<reference evidence="3" key="1">
    <citation type="submission" date="2023-05" db="EMBL/GenBank/DDBJ databases">
        <title>Genome and transcriptome analyses reveal genes involved in the formation of fine ridges on petal epidermal cells in Hibiscus trionum.</title>
        <authorList>
            <person name="Koshimizu S."/>
            <person name="Masuda S."/>
            <person name="Ishii T."/>
            <person name="Shirasu K."/>
            <person name="Hoshino A."/>
            <person name="Arita M."/>
        </authorList>
    </citation>
    <scope>NUCLEOTIDE SEQUENCE</scope>
    <source>
        <strain evidence="3">Hamamatsu line</strain>
    </source>
</reference>